<reference evidence="5" key="1">
    <citation type="journal article" date="2020" name="Stud. Mycol.">
        <title>101 Dothideomycetes genomes: a test case for predicting lifestyles and emergence of pathogens.</title>
        <authorList>
            <person name="Haridas S."/>
            <person name="Albert R."/>
            <person name="Binder M."/>
            <person name="Bloem J."/>
            <person name="Labutti K."/>
            <person name="Salamov A."/>
            <person name="Andreopoulos B."/>
            <person name="Baker S."/>
            <person name="Barry K."/>
            <person name="Bills G."/>
            <person name="Bluhm B."/>
            <person name="Cannon C."/>
            <person name="Castanera R."/>
            <person name="Culley D."/>
            <person name="Daum C."/>
            <person name="Ezra D."/>
            <person name="Gonzalez J."/>
            <person name="Henrissat B."/>
            <person name="Kuo A."/>
            <person name="Liang C."/>
            <person name="Lipzen A."/>
            <person name="Lutzoni F."/>
            <person name="Magnuson J."/>
            <person name="Mondo S."/>
            <person name="Nolan M."/>
            <person name="Ohm R."/>
            <person name="Pangilinan J."/>
            <person name="Park H.-J."/>
            <person name="Ramirez L."/>
            <person name="Alfaro M."/>
            <person name="Sun H."/>
            <person name="Tritt A."/>
            <person name="Yoshinaga Y."/>
            <person name="Zwiers L.-H."/>
            <person name="Turgeon B."/>
            <person name="Goodwin S."/>
            <person name="Spatafora J."/>
            <person name="Crous P."/>
            <person name="Grigoriev I."/>
        </authorList>
    </citation>
    <scope>NUCLEOTIDE SEQUENCE</scope>
    <source>
        <strain evidence="5">ATCC 36951</strain>
    </source>
</reference>
<dbReference type="OrthoDB" id="423313at2759"/>
<keyword evidence="3" id="KW-0812">Transmembrane</keyword>
<dbReference type="EMBL" id="ML993614">
    <property type="protein sequence ID" value="KAF2162363.1"/>
    <property type="molecule type" value="Genomic_DNA"/>
</dbReference>
<sequence length="308" mass="34159">MPSSRQYRVIAMVAVLTLLVLYYVTNGERLTHDNEFYKKTVAAIEHKKDAAARQQVIEDEQARLERVERLQKEHDAAMATATASTEAATEDAQHDVGPKPQKQKPIVEDANKESSGEKSVAGRKKMKDGKVVDDKPASDKDDGVAKVGNVEPKTTGVAKGEEAEDDEESEREHKVELELNSILKKGPIIIFSKTYCPFSKKAKHILLNLYTISPPPYVVELDEHPLGPGLQDALQKSTGRRTVPNILINGKSIGGGDDVQALHQDERLIETVKAMGGKRVMEVVRKDSTQQKESERERQGRAEVKFKA</sequence>
<dbReference type="GO" id="GO:0005801">
    <property type="term" value="C:cis-Golgi network"/>
    <property type="evidence" value="ECO:0007669"/>
    <property type="project" value="UniProtKB-ARBA"/>
</dbReference>
<feature type="domain" description="Glutaredoxin" evidence="4">
    <location>
        <begin position="188"/>
        <end position="253"/>
    </location>
</feature>
<evidence type="ECO:0000256" key="2">
    <source>
        <dbReference type="SAM" id="MobiDB-lite"/>
    </source>
</evidence>
<dbReference type="PROSITE" id="PS51354">
    <property type="entry name" value="GLUTAREDOXIN_2"/>
    <property type="match status" value="1"/>
</dbReference>
<dbReference type="InterPro" id="IPR036249">
    <property type="entry name" value="Thioredoxin-like_sf"/>
</dbReference>
<dbReference type="InterPro" id="IPR011899">
    <property type="entry name" value="Glutaredoxin_euk/vir"/>
</dbReference>
<dbReference type="CDD" id="cd03419">
    <property type="entry name" value="GRX_GRXh_1_2_like"/>
    <property type="match status" value="1"/>
</dbReference>
<dbReference type="RefSeq" id="XP_033663252.1">
    <property type="nucleotide sequence ID" value="XM_033818197.1"/>
</dbReference>
<dbReference type="Gene3D" id="3.40.30.10">
    <property type="entry name" value="Glutaredoxin"/>
    <property type="match status" value="1"/>
</dbReference>
<dbReference type="AlphaFoldDB" id="A0A6A6C645"/>
<dbReference type="InterPro" id="IPR014025">
    <property type="entry name" value="Glutaredoxin_subgr"/>
</dbReference>
<feature type="compositionally biased region" description="Low complexity" evidence="2">
    <location>
        <begin position="77"/>
        <end position="87"/>
    </location>
</feature>
<dbReference type="PANTHER" id="PTHR45694">
    <property type="entry name" value="GLUTAREDOXIN 2"/>
    <property type="match status" value="1"/>
</dbReference>
<feature type="region of interest" description="Disordered" evidence="2">
    <location>
        <begin position="73"/>
        <end position="172"/>
    </location>
</feature>
<comment type="similarity">
    <text evidence="1">Belongs to the glutaredoxin family. Monothiol subfamily.</text>
</comment>
<feature type="transmembrane region" description="Helical" evidence="3">
    <location>
        <begin position="7"/>
        <end position="24"/>
    </location>
</feature>
<dbReference type="Pfam" id="PF00462">
    <property type="entry name" value="Glutaredoxin"/>
    <property type="match status" value="1"/>
</dbReference>
<dbReference type="GO" id="GO:0034599">
    <property type="term" value="P:cellular response to oxidative stress"/>
    <property type="evidence" value="ECO:0007669"/>
    <property type="project" value="TreeGrafter"/>
</dbReference>
<dbReference type="GO" id="GO:0005796">
    <property type="term" value="C:Golgi lumen"/>
    <property type="evidence" value="ECO:0007669"/>
    <property type="project" value="TreeGrafter"/>
</dbReference>
<evidence type="ECO:0000259" key="4">
    <source>
        <dbReference type="Pfam" id="PF00462"/>
    </source>
</evidence>
<keyword evidence="3" id="KW-0472">Membrane</keyword>
<dbReference type="GO" id="GO:0000324">
    <property type="term" value="C:fungal-type vacuole"/>
    <property type="evidence" value="ECO:0007669"/>
    <property type="project" value="TreeGrafter"/>
</dbReference>
<dbReference type="FunFam" id="3.40.30.10:FF:000093">
    <property type="entry name" value="Glutaredoxin 2"/>
    <property type="match status" value="1"/>
</dbReference>
<accession>A0A6A6C645</accession>
<evidence type="ECO:0000256" key="1">
    <source>
        <dbReference type="ARBA" id="ARBA00009630"/>
    </source>
</evidence>
<evidence type="ECO:0000256" key="3">
    <source>
        <dbReference type="SAM" id="Phobius"/>
    </source>
</evidence>
<evidence type="ECO:0000313" key="5">
    <source>
        <dbReference type="EMBL" id="KAF2162363.1"/>
    </source>
</evidence>
<protein>
    <recommendedName>
        <fullName evidence="4">Glutaredoxin domain-containing protein</fullName>
    </recommendedName>
</protein>
<dbReference type="GeneID" id="54571469"/>
<proteinExistence type="inferred from homology"/>
<dbReference type="NCBIfam" id="TIGR02180">
    <property type="entry name" value="GRX_euk"/>
    <property type="match status" value="1"/>
</dbReference>
<keyword evidence="6" id="KW-1185">Reference proteome</keyword>
<keyword evidence="3" id="KW-1133">Transmembrane helix</keyword>
<feature type="compositionally biased region" description="Basic and acidic residues" evidence="2">
    <location>
        <begin position="128"/>
        <end position="144"/>
    </location>
</feature>
<dbReference type="Proteomes" id="UP000799537">
    <property type="component" value="Unassembled WGS sequence"/>
</dbReference>
<dbReference type="SUPFAM" id="SSF52833">
    <property type="entry name" value="Thioredoxin-like"/>
    <property type="match status" value="1"/>
</dbReference>
<feature type="compositionally biased region" description="Basic and acidic residues" evidence="2">
    <location>
        <begin position="105"/>
        <end position="116"/>
    </location>
</feature>
<organism evidence="5 6">
    <name type="scientific">Zasmidium cellare ATCC 36951</name>
    <dbReference type="NCBI Taxonomy" id="1080233"/>
    <lineage>
        <taxon>Eukaryota</taxon>
        <taxon>Fungi</taxon>
        <taxon>Dikarya</taxon>
        <taxon>Ascomycota</taxon>
        <taxon>Pezizomycotina</taxon>
        <taxon>Dothideomycetes</taxon>
        <taxon>Dothideomycetidae</taxon>
        <taxon>Mycosphaerellales</taxon>
        <taxon>Mycosphaerellaceae</taxon>
        <taxon>Zasmidium</taxon>
    </lineage>
</organism>
<feature type="region of interest" description="Disordered" evidence="2">
    <location>
        <begin position="286"/>
        <end position="308"/>
    </location>
</feature>
<dbReference type="PANTHER" id="PTHR45694:SF5">
    <property type="entry name" value="GLUTAREDOXIN 2"/>
    <property type="match status" value="1"/>
</dbReference>
<dbReference type="InterPro" id="IPR002109">
    <property type="entry name" value="Glutaredoxin"/>
</dbReference>
<dbReference type="PRINTS" id="PR00160">
    <property type="entry name" value="GLUTAREDOXIN"/>
</dbReference>
<gene>
    <name evidence="5" type="ORF">M409DRAFT_69245</name>
</gene>
<dbReference type="GO" id="GO:0004362">
    <property type="term" value="F:glutathione-disulfide reductase (NADPH) activity"/>
    <property type="evidence" value="ECO:0007669"/>
    <property type="project" value="UniProtKB-ARBA"/>
</dbReference>
<name>A0A6A6C645_ZASCE</name>
<evidence type="ECO:0000313" key="6">
    <source>
        <dbReference type="Proteomes" id="UP000799537"/>
    </source>
</evidence>